<keyword evidence="2" id="KW-1185">Reference proteome</keyword>
<gene>
    <name evidence="1" type="ORF">PsorP6_005863</name>
</gene>
<name>A0ACC0W5J2_9STRA</name>
<accession>A0ACC0W5J2</accession>
<dbReference type="EMBL" id="CM047583">
    <property type="protein sequence ID" value="KAI9913601.1"/>
    <property type="molecule type" value="Genomic_DNA"/>
</dbReference>
<evidence type="ECO:0000313" key="1">
    <source>
        <dbReference type="EMBL" id="KAI9913601.1"/>
    </source>
</evidence>
<protein>
    <submittedName>
        <fullName evidence="1">Uncharacterized protein</fullName>
    </submittedName>
</protein>
<sequence>MRGVSALTSTDVAGVETSCPAIIYDSSLRDGSNSGQQLDFDAIRAEYEQCVREFEEAEMHIVRLSNEMAELEKQLSLGSSVKEGI</sequence>
<evidence type="ECO:0000313" key="2">
    <source>
        <dbReference type="Proteomes" id="UP001163321"/>
    </source>
</evidence>
<organism evidence="1 2">
    <name type="scientific">Peronosclerospora sorghi</name>
    <dbReference type="NCBI Taxonomy" id="230839"/>
    <lineage>
        <taxon>Eukaryota</taxon>
        <taxon>Sar</taxon>
        <taxon>Stramenopiles</taxon>
        <taxon>Oomycota</taxon>
        <taxon>Peronosporomycetes</taxon>
        <taxon>Peronosporales</taxon>
        <taxon>Peronosporaceae</taxon>
        <taxon>Peronosclerospora</taxon>
    </lineage>
</organism>
<comment type="caution">
    <text evidence="1">The sequence shown here is derived from an EMBL/GenBank/DDBJ whole genome shotgun (WGS) entry which is preliminary data.</text>
</comment>
<proteinExistence type="predicted"/>
<dbReference type="Proteomes" id="UP001163321">
    <property type="component" value="Chromosome 4"/>
</dbReference>
<reference evidence="1 2" key="1">
    <citation type="journal article" date="2022" name="bioRxiv">
        <title>The genome of the oomycete Peronosclerospora sorghi, a cosmopolitan pathogen of maize and sorghum, is inflated with dispersed pseudogenes.</title>
        <authorList>
            <person name="Fletcher K."/>
            <person name="Martin F."/>
            <person name="Isakeit T."/>
            <person name="Cavanaugh K."/>
            <person name="Magill C."/>
            <person name="Michelmore R."/>
        </authorList>
    </citation>
    <scope>NUCLEOTIDE SEQUENCE [LARGE SCALE GENOMIC DNA]</scope>
    <source>
        <strain evidence="1">P6</strain>
    </source>
</reference>